<dbReference type="FunFam" id="3.80.10.10:FF:000383">
    <property type="entry name" value="Leucine-rich repeat receptor protein kinase EMS1"/>
    <property type="match status" value="1"/>
</dbReference>
<accession>A0AAD5J327</accession>
<comment type="subcellular location">
    <subcellularLocation>
        <location evidence="1">Secreted</location>
    </subcellularLocation>
</comment>
<organism evidence="7 8">
    <name type="scientific">Acer negundo</name>
    <name type="common">Box elder</name>
    <dbReference type="NCBI Taxonomy" id="4023"/>
    <lineage>
        <taxon>Eukaryota</taxon>
        <taxon>Viridiplantae</taxon>
        <taxon>Streptophyta</taxon>
        <taxon>Embryophyta</taxon>
        <taxon>Tracheophyta</taxon>
        <taxon>Spermatophyta</taxon>
        <taxon>Magnoliopsida</taxon>
        <taxon>eudicotyledons</taxon>
        <taxon>Gunneridae</taxon>
        <taxon>Pentapetalae</taxon>
        <taxon>rosids</taxon>
        <taxon>malvids</taxon>
        <taxon>Sapindales</taxon>
        <taxon>Sapindaceae</taxon>
        <taxon>Hippocastanoideae</taxon>
        <taxon>Acereae</taxon>
        <taxon>Acer</taxon>
    </lineage>
</organism>
<reference evidence="7" key="1">
    <citation type="journal article" date="2022" name="Plant J.">
        <title>Strategies of tolerance reflected in two North American maple genomes.</title>
        <authorList>
            <person name="McEvoy S.L."/>
            <person name="Sezen U.U."/>
            <person name="Trouern-Trend A."/>
            <person name="McMahon S.M."/>
            <person name="Schaberg P.G."/>
            <person name="Yang J."/>
            <person name="Wegrzyn J.L."/>
            <person name="Swenson N.G."/>
        </authorList>
    </citation>
    <scope>NUCLEOTIDE SEQUENCE</scope>
    <source>
        <strain evidence="7">91603</strain>
    </source>
</reference>
<protein>
    <submittedName>
        <fullName evidence="7">Uncharacterized protein</fullName>
    </submittedName>
</protein>
<dbReference type="GO" id="GO:0005576">
    <property type="term" value="C:extracellular region"/>
    <property type="evidence" value="ECO:0007669"/>
    <property type="project" value="UniProtKB-SubCell"/>
</dbReference>
<evidence type="ECO:0000313" key="8">
    <source>
        <dbReference type="Proteomes" id="UP001064489"/>
    </source>
</evidence>
<keyword evidence="3" id="KW-0433">Leucine-rich repeat</keyword>
<dbReference type="PANTHER" id="PTHR32093">
    <property type="entry name" value="LEUCINE-RICH REPEAT EXTENSIN-LIKE PROTEIN 3-RELATED"/>
    <property type="match status" value="1"/>
</dbReference>
<keyword evidence="6" id="KW-0812">Transmembrane</keyword>
<sequence>MEIFHMKPLNFSLTIVIIIFFVSFPCFLCSLQFNATVTTSASLPLIPTLPLIPSILNFLDQRLAEIYPIIQTFKSSITADPLNITGTWVGSDVCNYQGFFCSNPPDNESATTISSIDFNGFQLTAPSLDGFLDQLPDVALFHANSNKFSGTITDHLAKLPYLYELDISNNDISGSFPISILEMEDLSFLDLRFNSFSGLIPSEIFMKNLQVIFLNNNNFMQPIPENIGSTPALYITLANNKLTGPIPRSIGNASSTLKEILLFNNLLVGCIPYEVGFLRSARVFDASNNQLTGPLPCSLGCLKNMEQLNLANNQLYGEVPEVLCALKNLENLSLSNNYFSKVGPTCENLIQEGVLDLRGNCISGFADQRTEEECSAFFSQPITCPYSSSLKLIPCSTSGSARSPSTNSLKVSSVRKTAGWVTYQATDLRHRL</sequence>
<dbReference type="InterPro" id="IPR051582">
    <property type="entry name" value="LRR_extensin-like_regulator"/>
</dbReference>
<keyword evidence="8" id="KW-1185">Reference proteome</keyword>
<keyword evidence="2" id="KW-0964">Secreted</keyword>
<comment type="caution">
    <text evidence="7">The sequence shown here is derived from an EMBL/GenBank/DDBJ whole genome shotgun (WGS) entry which is preliminary data.</text>
</comment>
<evidence type="ECO:0000256" key="1">
    <source>
        <dbReference type="ARBA" id="ARBA00004613"/>
    </source>
</evidence>
<dbReference type="EMBL" id="JAJSOW010000101">
    <property type="protein sequence ID" value="KAI9182732.1"/>
    <property type="molecule type" value="Genomic_DNA"/>
</dbReference>
<evidence type="ECO:0000313" key="7">
    <source>
        <dbReference type="EMBL" id="KAI9182732.1"/>
    </source>
</evidence>
<evidence type="ECO:0000256" key="3">
    <source>
        <dbReference type="ARBA" id="ARBA00022614"/>
    </source>
</evidence>
<feature type="transmembrane region" description="Helical" evidence="6">
    <location>
        <begin position="12"/>
        <end position="33"/>
    </location>
</feature>
<keyword evidence="6" id="KW-1133">Transmembrane helix</keyword>
<proteinExistence type="predicted"/>
<dbReference type="SUPFAM" id="SSF52058">
    <property type="entry name" value="L domain-like"/>
    <property type="match status" value="1"/>
</dbReference>
<dbReference type="PANTHER" id="PTHR32093:SF128">
    <property type="entry name" value="LEUCINE-RICH REPEAT-CONTAINING N-TERMINAL PLANT-TYPE DOMAIN-CONTAINING PROTEIN"/>
    <property type="match status" value="1"/>
</dbReference>
<evidence type="ECO:0000256" key="4">
    <source>
        <dbReference type="ARBA" id="ARBA00022729"/>
    </source>
</evidence>
<dbReference type="Pfam" id="PF00560">
    <property type="entry name" value="LRR_1"/>
    <property type="match status" value="6"/>
</dbReference>
<keyword evidence="5" id="KW-0677">Repeat</keyword>
<dbReference type="AlphaFoldDB" id="A0AAD5J327"/>
<keyword evidence="4" id="KW-0732">Signal</keyword>
<name>A0AAD5J327_ACENE</name>
<gene>
    <name evidence="7" type="ORF">LWI28_028328</name>
</gene>
<reference evidence="7" key="2">
    <citation type="submission" date="2023-02" db="EMBL/GenBank/DDBJ databases">
        <authorList>
            <person name="Swenson N.G."/>
            <person name="Wegrzyn J.L."/>
            <person name="Mcevoy S.L."/>
        </authorList>
    </citation>
    <scope>NUCLEOTIDE SEQUENCE</scope>
    <source>
        <strain evidence="7">91603</strain>
        <tissue evidence="7">Leaf</tissue>
    </source>
</reference>
<dbReference type="InterPro" id="IPR001611">
    <property type="entry name" value="Leu-rich_rpt"/>
</dbReference>
<keyword evidence="6" id="KW-0472">Membrane</keyword>
<evidence type="ECO:0000256" key="5">
    <source>
        <dbReference type="ARBA" id="ARBA00022737"/>
    </source>
</evidence>
<dbReference type="Gene3D" id="3.80.10.10">
    <property type="entry name" value="Ribonuclease Inhibitor"/>
    <property type="match status" value="2"/>
</dbReference>
<evidence type="ECO:0000256" key="6">
    <source>
        <dbReference type="SAM" id="Phobius"/>
    </source>
</evidence>
<dbReference type="InterPro" id="IPR032675">
    <property type="entry name" value="LRR_dom_sf"/>
</dbReference>
<evidence type="ECO:0000256" key="2">
    <source>
        <dbReference type="ARBA" id="ARBA00022525"/>
    </source>
</evidence>
<dbReference type="Proteomes" id="UP001064489">
    <property type="component" value="Chromosome 4"/>
</dbReference>